<evidence type="ECO:0000256" key="1">
    <source>
        <dbReference type="SAM" id="MobiDB-lite"/>
    </source>
</evidence>
<feature type="transmembrane region" description="Helical" evidence="2">
    <location>
        <begin position="67"/>
        <end position="89"/>
    </location>
</feature>
<comment type="caution">
    <text evidence="3">The sequence shown here is derived from an EMBL/GenBank/DDBJ whole genome shotgun (WGS) entry which is preliminary data.</text>
</comment>
<gene>
    <name evidence="3" type="ORF">B0H16DRAFT_1602500</name>
</gene>
<dbReference type="Proteomes" id="UP001215598">
    <property type="component" value="Unassembled WGS sequence"/>
</dbReference>
<keyword evidence="2" id="KW-0812">Transmembrane</keyword>
<protein>
    <submittedName>
        <fullName evidence="3">Uncharacterized protein</fullName>
    </submittedName>
</protein>
<organism evidence="3 4">
    <name type="scientific">Mycena metata</name>
    <dbReference type="NCBI Taxonomy" id="1033252"/>
    <lineage>
        <taxon>Eukaryota</taxon>
        <taxon>Fungi</taxon>
        <taxon>Dikarya</taxon>
        <taxon>Basidiomycota</taxon>
        <taxon>Agaricomycotina</taxon>
        <taxon>Agaricomycetes</taxon>
        <taxon>Agaricomycetidae</taxon>
        <taxon>Agaricales</taxon>
        <taxon>Marasmiineae</taxon>
        <taxon>Mycenaceae</taxon>
        <taxon>Mycena</taxon>
    </lineage>
</organism>
<evidence type="ECO:0000313" key="3">
    <source>
        <dbReference type="EMBL" id="KAJ7721485.1"/>
    </source>
</evidence>
<reference evidence="3" key="1">
    <citation type="submission" date="2023-03" db="EMBL/GenBank/DDBJ databases">
        <title>Massive genome expansion in bonnet fungi (Mycena s.s.) driven by repeated elements and novel gene families across ecological guilds.</title>
        <authorList>
            <consortium name="Lawrence Berkeley National Laboratory"/>
            <person name="Harder C.B."/>
            <person name="Miyauchi S."/>
            <person name="Viragh M."/>
            <person name="Kuo A."/>
            <person name="Thoen E."/>
            <person name="Andreopoulos B."/>
            <person name="Lu D."/>
            <person name="Skrede I."/>
            <person name="Drula E."/>
            <person name="Henrissat B."/>
            <person name="Morin E."/>
            <person name="Kohler A."/>
            <person name="Barry K."/>
            <person name="LaButti K."/>
            <person name="Morin E."/>
            <person name="Salamov A."/>
            <person name="Lipzen A."/>
            <person name="Mereny Z."/>
            <person name="Hegedus B."/>
            <person name="Baldrian P."/>
            <person name="Stursova M."/>
            <person name="Weitz H."/>
            <person name="Taylor A."/>
            <person name="Grigoriev I.V."/>
            <person name="Nagy L.G."/>
            <person name="Martin F."/>
            <person name="Kauserud H."/>
        </authorList>
    </citation>
    <scope>NUCLEOTIDE SEQUENCE</scope>
    <source>
        <strain evidence="3">CBHHK182m</strain>
    </source>
</reference>
<accession>A0AAD7MKL8</accession>
<sequence>MIIVDDTPESKASTPLLGSATASGSGDLPPAYAPREDSGLLGSAQVPYSPHQPIFTQKRAEPAGKRFCKALLVAVAVWCLVSALAGSFIGEQALGHGYTIPRDINTGKCVTEWEREVKNSSFPYAVSTTFDFALPSKALLFLSGGKSASGHLKIQKSENITTRVQVKVIVNYYQTTARDSAKVCTIRRNKGEIGVGLFTPTYWRPPIRTDDLSFDVVLTLPHSQSTQYINGLATEMDNFSHDVDTMNGILFGQLRLSATNGHIVTQDIAAEAIALITSDAEITSSLLVASDAKVRSSNGHISGVYNVSNSLELYTTNADIVAAAIVNANHSDPSTKSVSMVTSNGILNAQINLGLPDSKPAAFVVETVTTNTDLMTAIVSAPFDSSLTVAAQTSNGRAYLGLPSTYEGRLLASTTNEDTFIKSPQFPDPACKGHPKCTNRKRSLQVDTIIRGRQGGKGLFDGSVFWDEKNAARSEASVSTSNAAVLIVL</sequence>
<evidence type="ECO:0000256" key="2">
    <source>
        <dbReference type="SAM" id="Phobius"/>
    </source>
</evidence>
<proteinExistence type="predicted"/>
<feature type="region of interest" description="Disordered" evidence="1">
    <location>
        <begin position="1"/>
        <end position="31"/>
    </location>
</feature>
<dbReference type="AlphaFoldDB" id="A0AAD7MKL8"/>
<dbReference type="EMBL" id="JARKIB010000229">
    <property type="protein sequence ID" value="KAJ7721485.1"/>
    <property type="molecule type" value="Genomic_DNA"/>
</dbReference>
<name>A0AAD7MKL8_9AGAR</name>
<keyword evidence="4" id="KW-1185">Reference proteome</keyword>
<keyword evidence="2" id="KW-1133">Transmembrane helix</keyword>
<keyword evidence="2" id="KW-0472">Membrane</keyword>
<evidence type="ECO:0000313" key="4">
    <source>
        <dbReference type="Proteomes" id="UP001215598"/>
    </source>
</evidence>